<evidence type="ECO:0000313" key="3">
    <source>
        <dbReference type="Proteomes" id="UP001596025"/>
    </source>
</evidence>
<dbReference type="EMBL" id="JBHSGR010000007">
    <property type="protein sequence ID" value="MFC4693399.1"/>
    <property type="molecule type" value="Genomic_DNA"/>
</dbReference>
<organism evidence="2 3">
    <name type="scientific">Geodermatophilus arenarius</name>
    <dbReference type="NCBI Taxonomy" id="1137990"/>
    <lineage>
        <taxon>Bacteria</taxon>
        <taxon>Bacillati</taxon>
        <taxon>Actinomycetota</taxon>
        <taxon>Actinomycetes</taxon>
        <taxon>Geodermatophilales</taxon>
        <taxon>Geodermatophilaceae</taxon>
        <taxon>Geodermatophilus</taxon>
    </lineage>
</organism>
<feature type="region of interest" description="Disordered" evidence="1">
    <location>
        <begin position="1"/>
        <end position="21"/>
    </location>
</feature>
<evidence type="ECO:0008006" key="4">
    <source>
        <dbReference type="Google" id="ProtNLM"/>
    </source>
</evidence>
<accession>A0ABV9LH50</accession>
<dbReference type="Proteomes" id="UP001596025">
    <property type="component" value="Unassembled WGS sequence"/>
</dbReference>
<name>A0ABV9LH50_9ACTN</name>
<reference evidence="3" key="1">
    <citation type="journal article" date="2019" name="Int. J. Syst. Evol. Microbiol.">
        <title>The Global Catalogue of Microorganisms (GCM) 10K type strain sequencing project: providing services to taxonomists for standard genome sequencing and annotation.</title>
        <authorList>
            <consortium name="The Broad Institute Genomics Platform"/>
            <consortium name="The Broad Institute Genome Sequencing Center for Infectious Disease"/>
            <person name="Wu L."/>
            <person name="Ma J."/>
        </authorList>
    </citation>
    <scope>NUCLEOTIDE SEQUENCE [LARGE SCALE GENOMIC DNA]</scope>
    <source>
        <strain evidence="3">CCUG 62763</strain>
    </source>
</reference>
<protein>
    <recommendedName>
        <fullName evidence="4">Amidase</fullName>
    </recommendedName>
</protein>
<comment type="caution">
    <text evidence="2">The sequence shown here is derived from an EMBL/GenBank/DDBJ whole genome shotgun (WGS) entry which is preliminary data.</text>
</comment>
<gene>
    <name evidence="2" type="ORF">ACFO3M_08380</name>
</gene>
<sequence length="59" mass="6441">MARLPAAPLLPPAERVQRATQRARDLGRLLADTDTRIAATFDRLTAEAVERGRADRAAT</sequence>
<proteinExistence type="predicted"/>
<evidence type="ECO:0000313" key="2">
    <source>
        <dbReference type="EMBL" id="MFC4693399.1"/>
    </source>
</evidence>
<dbReference type="RefSeq" id="WP_387988118.1">
    <property type="nucleotide sequence ID" value="NZ_JBHSGR010000007.1"/>
</dbReference>
<keyword evidence="3" id="KW-1185">Reference proteome</keyword>
<evidence type="ECO:0000256" key="1">
    <source>
        <dbReference type="SAM" id="MobiDB-lite"/>
    </source>
</evidence>